<protein>
    <submittedName>
        <fullName evidence="1">Uncharacterized protein</fullName>
    </submittedName>
</protein>
<name>A0A6J4UIL9_9CYAN</name>
<reference evidence="1" key="1">
    <citation type="submission" date="2020-02" db="EMBL/GenBank/DDBJ databases">
        <authorList>
            <person name="Meier V. D."/>
        </authorList>
    </citation>
    <scope>NUCLEOTIDE SEQUENCE</scope>
    <source>
        <strain evidence="1">AVDCRST_MAG81</strain>
    </source>
</reference>
<gene>
    <name evidence="1" type="ORF">AVDCRST_MAG81-1827</name>
</gene>
<sequence>MQGCKDNCGFSSLVLQTLPVAEGKIQALSASRARKCQALPHPLSVFRRIEFIHFDE</sequence>
<evidence type="ECO:0000313" key="1">
    <source>
        <dbReference type="EMBL" id="CAA9550418.1"/>
    </source>
</evidence>
<dbReference type="EMBL" id="CADCWO010000001">
    <property type="protein sequence ID" value="CAA9550418.1"/>
    <property type="molecule type" value="Genomic_DNA"/>
</dbReference>
<proteinExistence type="predicted"/>
<organism evidence="1">
    <name type="scientific">uncultured Synechococcales cyanobacterium</name>
    <dbReference type="NCBI Taxonomy" id="1936017"/>
    <lineage>
        <taxon>Bacteria</taxon>
        <taxon>Bacillati</taxon>
        <taxon>Cyanobacteriota</taxon>
        <taxon>Cyanophyceae</taxon>
        <taxon>Synechococcales</taxon>
        <taxon>environmental samples</taxon>
    </lineage>
</organism>
<accession>A0A6J4UIL9</accession>
<dbReference type="AlphaFoldDB" id="A0A6J4UIL9"/>